<dbReference type="InterPro" id="IPR027417">
    <property type="entry name" value="P-loop_NTPase"/>
</dbReference>
<accession>A0A1X6P9V5</accession>
<evidence type="ECO:0000259" key="2">
    <source>
        <dbReference type="SMART" id="SM00382"/>
    </source>
</evidence>
<keyword evidence="1" id="KW-0233">DNA recombination</keyword>
<dbReference type="SMART" id="SM00382">
    <property type="entry name" value="AAA"/>
    <property type="match status" value="1"/>
</dbReference>
<comment type="catalytic activity">
    <reaction evidence="1">
        <text>ATP + H2O = ADP + phosphate + H(+)</text>
        <dbReference type="Rhea" id="RHEA:13065"/>
        <dbReference type="ChEBI" id="CHEBI:15377"/>
        <dbReference type="ChEBI" id="CHEBI:15378"/>
        <dbReference type="ChEBI" id="CHEBI:30616"/>
        <dbReference type="ChEBI" id="CHEBI:43474"/>
        <dbReference type="ChEBI" id="CHEBI:456216"/>
        <dbReference type="EC" id="5.6.2.3"/>
    </reaction>
</comment>
<proteinExistence type="inferred from homology"/>
<comment type="similarity">
    <text evidence="1">Belongs to the helicase family.</text>
</comment>
<dbReference type="Proteomes" id="UP000218209">
    <property type="component" value="Unassembled WGS sequence"/>
</dbReference>
<name>A0A1X6P9V5_PORUM</name>
<comment type="cofactor">
    <cofactor evidence="1">
        <name>Mg(2+)</name>
        <dbReference type="ChEBI" id="CHEBI:18420"/>
    </cofactor>
</comment>
<dbReference type="PANTHER" id="PTHR47642:SF5">
    <property type="entry name" value="ATP-DEPENDENT DNA HELICASE"/>
    <property type="match status" value="1"/>
</dbReference>
<keyword evidence="1" id="KW-0547">Nucleotide-binding</keyword>
<dbReference type="CDD" id="cd18809">
    <property type="entry name" value="SF1_C_RecD"/>
    <property type="match status" value="1"/>
</dbReference>
<dbReference type="GO" id="GO:0005524">
    <property type="term" value="F:ATP binding"/>
    <property type="evidence" value="ECO:0007669"/>
    <property type="project" value="UniProtKB-KW"/>
</dbReference>
<keyword evidence="1" id="KW-0347">Helicase</keyword>
<dbReference type="Pfam" id="PF05970">
    <property type="entry name" value="PIF1"/>
    <property type="match status" value="1"/>
</dbReference>
<feature type="domain" description="AAA+ ATPase" evidence="2">
    <location>
        <begin position="29"/>
        <end position="189"/>
    </location>
</feature>
<dbReference type="GO" id="GO:0006281">
    <property type="term" value="P:DNA repair"/>
    <property type="evidence" value="ECO:0007669"/>
    <property type="project" value="UniProtKB-KW"/>
</dbReference>
<dbReference type="GO" id="GO:0016887">
    <property type="term" value="F:ATP hydrolysis activity"/>
    <property type="evidence" value="ECO:0007669"/>
    <property type="project" value="RHEA"/>
</dbReference>
<dbReference type="EMBL" id="KV918839">
    <property type="protein sequence ID" value="OSX77403.1"/>
    <property type="molecule type" value="Genomic_DNA"/>
</dbReference>
<dbReference type="Gene3D" id="3.40.50.300">
    <property type="entry name" value="P-loop containing nucleotide triphosphate hydrolases"/>
    <property type="match status" value="1"/>
</dbReference>
<dbReference type="InterPro" id="IPR010285">
    <property type="entry name" value="DNA_helicase_pif1-like_DEAD"/>
</dbReference>
<evidence type="ECO:0000256" key="1">
    <source>
        <dbReference type="RuleBase" id="RU363044"/>
    </source>
</evidence>
<dbReference type="InterPro" id="IPR003593">
    <property type="entry name" value="AAA+_ATPase"/>
</dbReference>
<keyword evidence="4" id="KW-1185">Reference proteome</keyword>
<keyword evidence="1" id="KW-0378">Hydrolase</keyword>
<reference evidence="3 4" key="1">
    <citation type="submission" date="2017-03" db="EMBL/GenBank/DDBJ databases">
        <title>WGS assembly of Porphyra umbilicalis.</title>
        <authorList>
            <person name="Brawley S.H."/>
            <person name="Blouin N.A."/>
            <person name="Ficko-Blean E."/>
            <person name="Wheeler G.L."/>
            <person name="Lohr M."/>
            <person name="Goodson H.V."/>
            <person name="Jenkins J.W."/>
            <person name="Blaby-Haas C.E."/>
            <person name="Helliwell K.E."/>
            <person name="Chan C."/>
            <person name="Marriage T."/>
            <person name="Bhattacharya D."/>
            <person name="Klein A.S."/>
            <person name="Badis Y."/>
            <person name="Brodie J."/>
            <person name="Cao Y."/>
            <person name="Collen J."/>
            <person name="Dittami S.M."/>
            <person name="Gachon C.M."/>
            <person name="Green B.R."/>
            <person name="Karpowicz S."/>
            <person name="Kim J.W."/>
            <person name="Kudahl U."/>
            <person name="Lin S."/>
            <person name="Michel G."/>
            <person name="Mittag M."/>
            <person name="Olson B.J."/>
            <person name="Pangilinan J."/>
            <person name="Peng Y."/>
            <person name="Qiu H."/>
            <person name="Shu S."/>
            <person name="Singer J.T."/>
            <person name="Smith A.G."/>
            <person name="Sprecher B.N."/>
            <person name="Wagner V."/>
            <person name="Wang W."/>
            <person name="Wang Z.-Y."/>
            <person name="Yan J."/>
            <person name="Yarish C."/>
            <person name="Zoeuner-Riek S."/>
            <person name="Zhuang Y."/>
            <person name="Zou Y."/>
            <person name="Lindquist E.A."/>
            <person name="Grimwood J."/>
            <person name="Barry K."/>
            <person name="Rokhsar D.S."/>
            <person name="Schmutz J."/>
            <person name="Stiller J.W."/>
            <person name="Grossman A.R."/>
            <person name="Prochnik S.E."/>
        </authorList>
    </citation>
    <scope>NUCLEOTIDE SEQUENCE [LARGE SCALE GENOMIC DNA]</scope>
    <source>
        <strain evidence="3">4086291</strain>
    </source>
</reference>
<keyword evidence="1" id="KW-0067">ATP-binding</keyword>
<dbReference type="SUPFAM" id="SSF52540">
    <property type="entry name" value="P-loop containing nucleoside triphosphate hydrolases"/>
    <property type="match status" value="2"/>
</dbReference>
<dbReference type="GO" id="GO:0006310">
    <property type="term" value="P:DNA recombination"/>
    <property type="evidence" value="ECO:0007669"/>
    <property type="project" value="UniProtKB-KW"/>
</dbReference>
<protein>
    <recommendedName>
        <fullName evidence="1">ATP-dependent DNA helicase</fullName>
        <ecNumber evidence="1">5.6.2.3</ecNumber>
    </recommendedName>
</protein>
<dbReference type="InterPro" id="IPR051055">
    <property type="entry name" value="PIF1_helicase"/>
</dbReference>
<sequence length="466" mass="50226">MAVEGIDPIAASAITLDASQERALGLFGEGSNVALFGRAGCGKSEVLRRMIASAVAKWGSDAVAVAALAGSAALLVGGQTLHSLFGMNTRRLSRETWLRETLLRPQVCARLNALRVLCIDEVCTLSSSLFSRLGYVMRRVAPPHMQHLPFGGCQLVGAGDPLQVAPVHVTDESMDRMVFDCFTWRSVFDGGAGKVACLTGAHRQAQDATFQNALDRVRWGRADRSTIELFNATSSATFSAPATKLRILKSAVQDINHAKLATLPSLAHVFVAHDVMLSTDPQVMDEALTSLRSCVDVSFSVKVDAPVILTRKVDGVAPGTRGIVRDVIQNSVIVEDEEVLVESVMCDFAGVRVGVGRVRFSAYDHTGTEVAYSEQVPLLLGWALTVHRSQGLTLDAVEIDFTLDSWTTCGLVYTALSRVRSFAALRVSGLRRDLIRASRCALAYYEKKLVEEGINPVDDGRPPVVG</sequence>
<dbReference type="EC" id="5.6.2.3" evidence="1"/>
<dbReference type="OrthoDB" id="432234at2759"/>
<evidence type="ECO:0000313" key="4">
    <source>
        <dbReference type="Proteomes" id="UP000218209"/>
    </source>
</evidence>
<organism evidence="3 4">
    <name type="scientific">Porphyra umbilicalis</name>
    <name type="common">Purple laver</name>
    <name type="synonym">Red alga</name>
    <dbReference type="NCBI Taxonomy" id="2786"/>
    <lineage>
        <taxon>Eukaryota</taxon>
        <taxon>Rhodophyta</taxon>
        <taxon>Bangiophyceae</taxon>
        <taxon>Bangiales</taxon>
        <taxon>Bangiaceae</taxon>
        <taxon>Porphyra</taxon>
    </lineage>
</organism>
<dbReference type="AlphaFoldDB" id="A0A1X6P9V5"/>
<dbReference type="PANTHER" id="PTHR47642">
    <property type="entry name" value="ATP-DEPENDENT DNA HELICASE"/>
    <property type="match status" value="1"/>
</dbReference>
<dbReference type="GO" id="GO:0043139">
    <property type="term" value="F:5'-3' DNA helicase activity"/>
    <property type="evidence" value="ECO:0007669"/>
    <property type="project" value="UniProtKB-EC"/>
</dbReference>
<evidence type="ECO:0000313" key="3">
    <source>
        <dbReference type="EMBL" id="OSX77403.1"/>
    </source>
</evidence>
<keyword evidence="1" id="KW-0234">DNA repair</keyword>
<keyword evidence="1" id="KW-0227">DNA damage</keyword>
<dbReference type="GO" id="GO:0000723">
    <property type="term" value="P:telomere maintenance"/>
    <property type="evidence" value="ECO:0007669"/>
    <property type="project" value="InterPro"/>
</dbReference>
<gene>
    <name evidence="3" type="ORF">BU14_0150s0015</name>
</gene>